<dbReference type="GO" id="GO:0035515">
    <property type="term" value="F:oxidative RNA demethylase activity"/>
    <property type="evidence" value="ECO:0007669"/>
    <property type="project" value="TreeGrafter"/>
</dbReference>
<evidence type="ECO:0000256" key="1">
    <source>
        <dbReference type="ARBA" id="ARBA00022723"/>
    </source>
</evidence>
<gene>
    <name evidence="7" type="ordered locus">DIP0133</name>
</gene>
<feature type="domain" description="Fe2OG dioxygenase" evidence="6">
    <location>
        <begin position="142"/>
        <end position="245"/>
    </location>
</feature>
<evidence type="ECO:0000313" key="8">
    <source>
        <dbReference type="Proteomes" id="UP000002198"/>
    </source>
</evidence>
<name>Q6NKA1_CORDI</name>
<dbReference type="GO" id="GO:0005737">
    <property type="term" value="C:cytoplasm"/>
    <property type="evidence" value="ECO:0007669"/>
    <property type="project" value="TreeGrafter"/>
</dbReference>
<dbReference type="PANTHER" id="PTHR16557">
    <property type="entry name" value="ALKYLATED DNA REPAIR PROTEIN ALKB-RELATED"/>
    <property type="match status" value="1"/>
</dbReference>
<dbReference type="KEGG" id="cdi:DIP0133"/>
<keyword evidence="2" id="KW-0223">Dioxygenase</keyword>
<dbReference type="HOGENOM" id="CLU_039677_2_0_11"/>
<evidence type="ECO:0000256" key="2">
    <source>
        <dbReference type="ARBA" id="ARBA00022964"/>
    </source>
</evidence>
<dbReference type="Pfam" id="PF13532">
    <property type="entry name" value="2OG-FeII_Oxy_2"/>
    <property type="match status" value="1"/>
</dbReference>
<dbReference type="Proteomes" id="UP000002198">
    <property type="component" value="Chromosome"/>
</dbReference>
<feature type="binding site" evidence="5">
    <location>
        <position position="216"/>
    </location>
    <ligand>
        <name>Fe cation</name>
        <dbReference type="ChEBI" id="CHEBI:24875"/>
        <note>catalytic</note>
    </ligand>
</feature>
<dbReference type="EMBL" id="BX248354">
    <property type="protein sequence ID" value="CAE48637.1"/>
    <property type="molecule type" value="Genomic_DNA"/>
</dbReference>
<evidence type="ECO:0000256" key="3">
    <source>
        <dbReference type="ARBA" id="ARBA00023002"/>
    </source>
</evidence>
<dbReference type="GO" id="GO:0035516">
    <property type="term" value="F:broad specificity oxidative DNA demethylase activity"/>
    <property type="evidence" value="ECO:0007669"/>
    <property type="project" value="TreeGrafter"/>
</dbReference>
<keyword evidence="3" id="KW-0560">Oxidoreductase</keyword>
<dbReference type="InterPro" id="IPR004574">
    <property type="entry name" value="Alkb"/>
</dbReference>
<comment type="cofactor">
    <cofactor evidence="5">
        <name>Fe(2+)</name>
        <dbReference type="ChEBI" id="CHEBI:29033"/>
    </cofactor>
    <text evidence="5">Binds 1 Fe(2+) ion per subunit.</text>
</comment>
<dbReference type="Gene3D" id="2.60.120.590">
    <property type="entry name" value="Alpha-ketoglutarate-dependent dioxygenase AlkB-like"/>
    <property type="match status" value="1"/>
</dbReference>
<feature type="binding site" evidence="5">
    <location>
        <position position="162"/>
    </location>
    <ligand>
        <name>Fe cation</name>
        <dbReference type="ChEBI" id="CHEBI:24875"/>
        <note>catalytic</note>
    </ligand>
</feature>
<dbReference type="AlphaFoldDB" id="Q6NKA1"/>
<dbReference type="SUPFAM" id="SSF51197">
    <property type="entry name" value="Clavaminate synthase-like"/>
    <property type="match status" value="1"/>
</dbReference>
<sequence>MAGVCGSKLMMARLVGMPDLFSDSGWGSGELPRALRPGLVHLPRWMGLDQQFAVVQQCREIARSVAGTPLAMHRQQWASGTMSAYLMSLGLHWEYRTYQYVSQWGGVAVPPIPVEFSALAHEVLRAAAGVDDSLAAWVDSYRIDAALVNYYPPGAGMGMHQDAFEDSRAPVVSLSIGDSAVFRAGNGVNRQRPWQDVVLGSGDAVVFGGPSRDMFHSVVRLHAGTAPTRCGVSQGRINLTFRQVKL</sequence>
<dbReference type="InterPro" id="IPR037151">
    <property type="entry name" value="AlkB-like_sf"/>
</dbReference>
<feature type="binding site" evidence="5">
    <location>
        <position position="160"/>
    </location>
    <ligand>
        <name>Fe cation</name>
        <dbReference type="ChEBI" id="CHEBI:24875"/>
        <note>catalytic</note>
    </ligand>
</feature>
<reference evidence="7 8" key="1">
    <citation type="journal article" date="2003" name="Nucleic Acids Res.">
        <title>The complete genome sequence and analysis of Corynebacterium diphtheriae NCTC13129.</title>
        <authorList>
            <person name="Cerdeno-Tarraga A.M."/>
            <person name="Efstratiou A."/>
            <person name="Dover L.G."/>
            <person name="Holden M.T.G."/>
            <person name="Pallen M."/>
            <person name="Bentley S.D."/>
            <person name="Besra G.S."/>
            <person name="Churcher C."/>
            <person name="James K.D."/>
            <person name="De Zoysa A."/>
            <person name="Chillingworth T."/>
            <person name="Cronin A."/>
            <person name="Dowd L."/>
            <person name="Feltwell T."/>
            <person name="Hamlin N."/>
            <person name="Holroyd S."/>
            <person name="Jagels K."/>
            <person name="Moule S."/>
            <person name="Quail M.A."/>
            <person name="Rabbinowitsch E."/>
            <person name="Rutherford K."/>
            <person name="Thomson N.R."/>
            <person name="Unwin L."/>
            <person name="Whitehead S."/>
            <person name="Barrell B.G.Parkhill.J."/>
        </authorList>
    </citation>
    <scope>NUCLEOTIDE SEQUENCE [LARGE SCALE GENOMIC DNA]</scope>
    <source>
        <strain evidence="8">ATCC 700971 / NCTC 13129 / Biotype gravis</strain>
    </source>
</reference>
<accession>Q6NKA1</accession>
<dbReference type="InterPro" id="IPR027450">
    <property type="entry name" value="AlkB-like"/>
</dbReference>
<organism evidence="7 8">
    <name type="scientific">Corynebacterium diphtheriae (strain ATCC 700971 / NCTC 13129 / Biotype gravis)</name>
    <dbReference type="NCBI Taxonomy" id="257309"/>
    <lineage>
        <taxon>Bacteria</taxon>
        <taxon>Bacillati</taxon>
        <taxon>Actinomycetota</taxon>
        <taxon>Actinomycetes</taxon>
        <taxon>Mycobacteriales</taxon>
        <taxon>Corynebacteriaceae</taxon>
        <taxon>Corynebacterium</taxon>
    </lineage>
</organism>
<evidence type="ECO:0000313" key="7">
    <source>
        <dbReference type="EMBL" id="CAE48637.1"/>
    </source>
</evidence>
<proteinExistence type="predicted"/>
<dbReference type="STRING" id="257309.DIP0133"/>
<keyword evidence="4 5" id="KW-0408">Iron</keyword>
<protein>
    <submittedName>
        <fullName evidence="7">DNA repair protein</fullName>
    </submittedName>
</protein>
<dbReference type="GO" id="GO:0035513">
    <property type="term" value="P:oxidative RNA demethylation"/>
    <property type="evidence" value="ECO:0007669"/>
    <property type="project" value="TreeGrafter"/>
</dbReference>
<dbReference type="GO" id="GO:0008198">
    <property type="term" value="F:ferrous iron binding"/>
    <property type="evidence" value="ECO:0007669"/>
    <property type="project" value="TreeGrafter"/>
</dbReference>
<evidence type="ECO:0000259" key="6">
    <source>
        <dbReference type="PROSITE" id="PS51471"/>
    </source>
</evidence>
<keyword evidence="8" id="KW-1185">Reference proteome</keyword>
<dbReference type="PANTHER" id="PTHR16557:SF2">
    <property type="entry name" value="NUCLEIC ACID DIOXYGENASE ALKBH1"/>
    <property type="match status" value="1"/>
</dbReference>
<dbReference type="PROSITE" id="PS51471">
    <property type="entry name" value="FE2OG_OXY"/>
    <property type="match status" value="1"/>
</dbReference>
<evidence type="ECO:0000256" key="5">
    <source>
        <dbReference type="PIRSR" id="PIRSR604574-2"/>
    </source>
</evidence>
<dbReference type="InterPro" id="IPR005123">
    <property type="entry name" value="Oxoglu/Fe-dep_dioxygenase_dom"/>
</dbReference>
<keyword evidence="1 5" id="KW-0479">Metal-binding</keyword>
<evidence type="ECO:0000256" key="4">
    <source>
        <dbReference type="ARBA" id="ARBA00023004"/>
    </source>
</evidence>